<dbReference type="InterPro" id="IPR009006">
    <property type="entry name" value="Ala_racemase/Decarboxylase_C"/>
</dbReference>
<dbReference type="eggNOG" id="COG0770">
    <property type="taxonomic scope" value="Bacteria"/>
</dbReference>
<dbReference type="InterPro" id="IPR001608">
    <property type="entry name" value="Ala_racemase_N"/>
</dbReference>
<dbReference type="EC" id="5.1.1.1" evidence="4"/>
<evidence type="ECO:0000256" key="1">
    <source>
        <dbReference type="ARBA" id="ARBA00001933"/>
    </source>
</evidence>
<dbReference type="SUPFAM" id="SSF63418">
    <property type="entry name" value="MurE/MurF N-terminal domain"/>
    <property type="match status" value="1"/>
</dbReference>
<dbReference type="InterPro" id="IPR004101">
    <property type="entry name" value="Mur_ligase_C"/>
</dbReference>
<comment type="caution">
    <text evidence="8">The sequence shown here is derived from an EMBL/GenBank/DDBJ whole genome shotgun (WGS) entry which is preliminary data.</text>
</comment>
<dbReference type="InterPro" id="IPR035911">
    <property type="entry name" value="MurE/MurF_N"/>
</dbReference>
<dbReference type="SMART" id="SM01005">
    <property type="entry name" value="Ala_racemase_C"/>
    <property type="match status" value="1"/>
</dbReference>
<comment type="function">
    <text evidence="4">Catalyzes the interconversion of L-alanine and D-alanine. May also act on other amino acids.</text>
</comment>
<dbReference type="InterPro" id="IPR011079">
    <property type="entry name" value="Ala_racemase_C"/>
</dbReference>
<dbReference type="FunFam" id="3.20.20.10:FF:000002">
    <property type="entry name" value="Alanine racemase"/>
    <property type="match status" value="1"/>
</dbReference>
<dbReference type="InterPro" id="IPR036615">
    <property type="entry name" value="Mur_ligase_C_dom_sf"/>
</dbReference>
<dbReference type="NCBIfam" id="TIGR01143">
    <property type="entry name" value="murF"/>
    <property type="match status" value="1"/>
</dbReference>
<dbReference type="InterPro" id="IPR013221">
    <property type="entry name" value="Mur_ligase_cen"/>
</dbReference>
<dbReference type="GO" id="GO:0009252">
    <property type="term" value="P:peptidoglycan biosynthetic process"/>
    <property type="evidence" value="ECO:0007669"/>
    <property type="project" value="TreeGrafter"/>
</dbReference>
<keyword evidence="2 4" id="KW-0663">Pyridoxal phosphate</keyword>
<dbReference type="SUPFAM" id="SSF53623">
    <property type="entry name" value="MurD-like peptide ligases, catalytic domain"/>
    <property type="match status" value="1"/>
</dbReference>
<dbReference type="InterPro" id="IPR000821">
    <property type="entry name" value="Ala_racemase"/>
</dbReference>
<dbReference type="Pfam" id="PF02875">
    <property type="entry name" value="Mur_ligase_C"/>
    <property type="match status" value="1"/>
</dbReference>
<comment type="similarity">
    <text evidence="4">Belongs to the alanine racemase family.</text>
</comment>
<dbReference type="GO" id="GO:0071555">
    <property type="term" value="P:cell wall organization"/>
    <property type="evidence" value="ECO:0007669"/>
    <property type="project" value="InterPro"/>
</dbReference>
<dbReference type="PANTHER" id="PTHR30511:SF0">
    <property type="entry name" value="ALANINE RACEMASE, CATABOLIC-RELATED"/>
    <property type="match status" value="1"/>
</dbReference>
<dbReference type="GO" id="GO:0030632">
    <property type="term" value="P:D-alanine biosynthetic process"/>
    <property type="evidence" value="ECO:0007669"/>
    <property type="project" value="UniProtKB-UniRule"/>
</dbReference>
<dbReference type="GO" id="GO:0005524">
    <property type="term" value="F:ATP binding"/>
    <property type="evidence" value="ECO:0007669"/>
    <property type="project" value="InterPro"/>
</dbReference>
<feature type="active site" description="Proton acceptor; specific for D-alanine" evidence="4">
    <location>
        <position position="512"/>
    </location>
</feature>
<feature type="binding site" evidence="4 6">
    <location>
        <position position="610"/>
    </location>
    <ligand>
        <name>substrate</name>
    </ligand>
</feature>
<feature type="active site" description="Proton acceptor; specific for L-alanine" evidence="4">
    <location>
        <position position="739"/>
    </location>
</feature>
<dbReference type="GO" id="GO:0005829">
    <property type="term" value="C:cytosol"/>
    <property type="evidence" value="ECO:0007669"/>
    <property type="project" value="TreeGrafter"/>
</dbReference>
<dbReference type="InterPro" id="IPR005863">
    <property type="entry name" value="UDP-N-AcMur_synth"/>
</dbReference>
<organism evidence="8 9">
    <name type="scientific">Oscillochloris trichoides DG-6</name>
    <dbReference type="NCBI Taxonomy" id="765420"/>
    <lineage>
        <taxon>Bacteria</taxon>
        <taxon>Bacillati</taxon>
        <taxon>Chloroflexota</taxon>
        <taxon>Chloroflexia</taxon>
        <taxon>Chloroflexales</taxon>
        <taxon>Chloroflexineae</taxon>
        <taxon>Oscillochloridaceae</taxon>
        <taxon>Oscillochloris</taxon>
    </lineage>
</organism>
<evidence type="ECO:0000256" key="3">
    <source>
        <dbReference type="ARBA" id="ARBA00023235"/>
    </source>
</evidence>
<dbReference type="GO" id="GO:0030170">
    <property type="term" value="F:pyridoxal phosphate binding"/>
    <property type="evidence" value="ECO:0007669"/>
    <property type="project" value="UniProtKB-UniRule"/>
</dbReference>
<dbReference type="EMBL" id="ADVR01000011">
    <property type="protein sequence ID" value="EFO81476.1"/>
    <property type="molecule type" value="Genomic_DNA"/>
</dbReference>
<dbReference type="UniPathway" id="UPA00042">
    <property type="reaction ID" value="UER00497"/>
</dbReference>
<dbReference type="HAMAP" id="MF_01201">
    <property type="entry name" value="Ala_racemase"/>
    <property type="match status" value="1"/>
</dbReference>
<dbReference type="PROSITE" id="PS00395">
    <property type="entry name" value="ALANINE_RACEMASE"/>
    <property type="match status" value="1"/>
</dbReference>
<sequence length="845" mass="88896">MITLDDLLAAGARLHGPAHATSFTDWSYDSRLTAPGECFVALRTPRADGHDYIPAAIAAGATGILCSWPPADSAGTTVLLCDDPQTTLLRWASARLAAVQPTVVDITGSVGKTTARRAAAAVLARRAATFQSRRSFNSFLGLPIAIARLEDQHRFAVLELGSDHRGEIARLATFFPPKIALVTAVEAAHLRSFGSLEAIAAEKGDLLAALPPKGVAIINGDSPLARALMGRTKAHTITYGQGRSCDLSGRGLRYGLDGTLLRLRWCGTEVDVHTPLIGIPGLYAALAGVAVGLACGMDLVDCVAALPHIVPVAGRLRPLPALGGAALLDDSFSAAPPAALAALETLAALPAHRRIAVVGALSDLPVGSEESFYRELGTRAASSTDLLILKGDWGVVTERAARQINPNIAVQVVDTNEAALAALPPDLGPGDLVLVKGGAEARMERVIARLVDDALAPPAPDPLLVRQEPAWRNVRVGDPDRPTWLRIDLDALAANVRHLRALAGVPLMAVLKADAYGHGAIRAARAALGAGAEALAVATLGEARTLRAHGIAARILLLGYTPPWQADETVRLGLDCTLFDHDSALALSRAAQSAGRPVRVHIKVDTGMARLGLVHSEVGPFLTVLHQLPGLEIHGLYTHFASADEADLRAAQAQLERFNHLLADLVAAGLRPPLVHAANSAATLRLPAARFDMVRPGIACYGLNPSPHTPLPPGFRPVLSFHSEVAQVRELPAGTPVSYGGTYVTTQPTRIATIPAGYADGIRRAPPWQSVLIAGQRAPVVGRICMDYTMVDVSHIPGVRRGDAVVLIGRQGADEISADEVAEWLGTISYEVLTSILPRVPREVA</sequence>
<dbReference type="Gene3D" id="2.40.37.10">
    <property type="entry name" value="Lyase, Ornithine Decarboxylase, Chain A, domain 1"/>
    <property type="match status" value="1"/>
</dbReference>
<dbReference type="CDD" id="cd00430">
    <property type="entry name" value="PLPDE_III_AR"/>
    <property type="match status" value="1"/>
</dbReference>
<evidence type="ECO:0000313" key="8">
    <source>
        <dbReference type="EMBL" id="EFO81476.1"/>
    </source>
</evidence>
<dbReference type="NCBIfam" id="TIGR00492">
    <property type="entry name" value="alr"/>
    <property type="match status" value="1"/>
</dbReference>
<dbReference type="GO" id="GO:0047480">
    <property type="term" value="F:UDP-N-acetylmuramoyl-tripeptide-D-alanyl-D-alanine ligase activity"/>
    <property type="evidence" value="ECO:0007669"/>
    <property type="project" value="InterPro"/>
</dbReference>
<evidence type="ECO:0000256" key="2">
    <source>
        <dbReference type="ARBA" id="ARBA00022898"/>
    </source>
</evidence>
<evidence type="ECO:0000259" key="7">
    <source>
        <dbReference type="SMART" id="SM01005"/>
    </source>
</evidence>
<protein>
    <recommendedName>
        <fullName evidence="4">Alanine racemase</fullName>
        <ecNumber evidence="4">5.1.1.1</ecNumber>
    </recommendedName>
</protein>
<gene>
    <name evidence="8" type="ORF">OSCT_0620</name>
</gene>
<comment type="pathway">
    <text evidence="4">Amino-acid biosynthesis; D-alanine biosynthesis; D-alanine from L-alanine: step 1/1.</text>
</comment>
<dbReference type="OrthoDB" id="9813814at2"/>
<name>E1IBB9_9CHLR</name>
<dbReference type="Pfam" id="PF01168">
    <property type="entry name" value="Ala_racemase_N"/>
    <property type="match status" value="1"/>
</dbReference>
<dbReference type="PANTHER" id="PTHR30511">
    <property type="entry name" value="ALANINE RACEMASE"/>
    <property type="match status" value="1"/>
</dbReference>
<dbReference type="InterPro" id="IPR029066">
    <property type="entry name" value="PLP-binding_barrel"/>
</dbReference>
<keyword evidence="3 4" id="KW-0413">Isomerase</keyword>
<dbReference type="Pfam" id="PF08245">
    <property type="entry name" value="Mur_ligase_M"/>
    <property type="match status" value="1"/>
</dbReference>
<dbReference type="SUPFAM" id="SSF51419">
    <property type="entry name" value="PLP-binding barrel"/>
    <property type="match status" value="1"/>
</dbReference>
<evidence type="ECO:0000256" key="5">
    <source>
        <dbReference type="PIRSR" id="PIRSR600821-50"/>
    </source>
</evidence>
<evidence type="ECO:0000313" key="9">
    <source>
        <dbReference type="Proteomes" id="UP000054010"/>
    </source>
</evidence>
<dbReference type="Gene3D" id="3.20.20.10">
    <property type="entry name" value="Alanine racemase"/>
    <property type="match status" value="1"/>
</dbReference>
<feature type="modified residue" description="N6-(pyridoxal phosphate)lysine" evidence="4 5">
    <location>
        <position position="512"/>
    </location>
</feature>
<dbReference type="AlphaFoldDB" id="E1IBB9"/>
<dbReference type="Gene3D" id="3.40.1390.10">
    <property type="entry name" value="MurE/MurF, N-terminal domain"/>
    <property type="match status" value="1"/>
</dbReference>
<dbReference type="Gene3D" id="3.90.190.20">
    <property type="entry name" value="Mur ligase, C-terminal domain"/>
    <property type="match status" value="1"/>
</dbReference>
<evidence type="ECO:0000256" key="6">
    <source>
        <dbReference type="PIRSR" id="PIRSR600821-52"/>
    </source>
</evidence>
<feature type="binding site" evidence="4 6">
    <location>
        <position position="786"/>
    </location>
    <ligand>
        <name>substrate</name>
    </ligand>
</feature>
<dbReference type="InterPro" id="IPR036565">
    <property type="entry name" value="Mur-like_cat_sf"/>
</dbReference>
<reference evidence="8 9" key="1">
    <citation type="journal article" date="2011" name="J. Bacteriol.">
        <title>Draft genome sequence of the anoxygenic filamentous phototrophic bacterium Oscillochloris trichoides subsp. DG-6.</title>
        <authorList>
            <person name="Kuznetsov B.B."/>
            <person name="Ivanovsky R.N."/>
            <person name="Keppen O.I."/>
            <person name="Sukhacheva M.V."/>
            <person name="Bumazhkin B.K."/>
            <person name="Patutina E.O."/>
            <person name="Beletsky A.V."/>
            <person name="Mardanov A.V."/>
            <person name="Baslerov R.V."/>
            <person name="Panteleeva A.N."/>
            <person name="Kolganova T.V."/>
            <person name="Ravin N.V."/>
            <person name="Skryabin K.G."/>
        </authorList>
    </citation>
    <scope>NUCLEOTIDE SEQUENCE [LARGE SCALE GENOMIC DNA]</scope>
    <source>
        <strain evidence="8 9">DG-6</strain>
    </source>
</reference>
<dbReference type="SUPFAM" id="SSF50621">
    <property type="entry name" value="Alanine racemase C-terminal domain-like"/>
    <property type="match status" value="1"/>
</dbReference>
<proteinExistence type="inferred from homology"/>
<dbReference type="Pfam" id="PF00842">
    <property type="entry name" value="Ala_racemase_C"/>
    <property type="match status" value="1"/>
</dbReference>
<feature type="domain" description="Alanine racemase C-terminal" evidence="7">
    <location>
        <begin position="718"/>
        <end position="845"/>
    </location>
</feature>
<dbReference type="SUPFAM" id="SSF53244">
    <property type="entry name" value="MurD-like peptide ligases, peptide-binding domain"/>
    <property type="match status" value="1"/>
</dbReference>
<evidence type="ECO:0000256" key="4">
    <source>
        <dbReference type="HAMAP-Rule" id="MF_01201"/>
    </source>
</evidence>
<dbReference type="HOGENOM" id="CLU_335825_0_0_0"/>
<dbReference type="eggNOG" id="COG0787">
    <property type="taxonomic scope" value="Bacteria"/>
</dbReference>
<dbReference type="STRING" id="765420.OSCT_0620"/>
<accession>E1IBB9</accession>
<dbReference type="Proteomes" id="UP000054010">
    <property type="component" value="Unassembled WGS sequence"/>
</dbReference>
<comment type="catalytic activity">
    <reaction evidence="4">
        <text>L-alanine = D-alanine</text>
        <dbReference type="Rhea" id="RHEA:20249"/>
        <dbReference type="ChEBI" id="CHEBI:57416"/>
        <dbReference type="ChEBI" id="CHEBI:57972"/>
        <dbReference type="EC" id="5.1.1.1"/>
    </reaction>
</comment>
<dbReference type="GO" id="GO:0008784">
    <property type="term" value="F:alanine racemase activity"/>
    <property type="evidence" value="ECO:0007669"/>
    <property type="project" value="UniProtKB-UniRule"/>
</dbReference>
<dbReference type="Gene3D" id="3.40.1190.10">
    <property type="entry name" value="Mur-like, catalytic domain"/>
    <property type="match status" value="1"/>
</dbReference>
<dbReference type="InterPro" id="IPR020622">
    <property type="entry name" value="Ala_racemase_pyridoxalP-BS"/>
</dbReference>
<dbReference type="PRINTS" id="PR00992">
    <property type="entry name" value="ALARACEMASE"/>
</dbReference>
<keyword evidence="9" id="KW-1185">Reference proteome</keyword>
<comment type="cofactor">
    <cofactor evidence="1 4 5">
        <name>pyridoxal 5'-phosphate</name>
        <dbReference type="ChEBI" id="CHEBI:597326"/>
    </cofactor>
</comment>